<comment type="caution">
    <text evidence="4">The sequence shown here is derived from an EMBL/GenBank/DDBJ whole genome shotgun (WGS) entry which is preliminary data.</text>
</comment>
<dbReference type="EMBL" id="JBHSIS010000020">
    <property type="protein sequence ID" value="MFC4857381.1"/>
    <property type="molecule type" value="Genomic_DNA"/>
</dbReference>
<sequence length="211" mass="22686">MTVKAWVKALRRSLAEPTVQDVVSLFSTIMNEAVDEGLIAANPCRRLRINTGAGDERPVATPEQVSMIAGRARLMDRVMMIMAAYGGMRWGELAGLQWQRVDLDRGHLSIDAKDGALHEVGATLELGPPKTKASVRTVHLPPFLVDLLAELRASHPGLGMCSRRSRVDGIGGRTSGDGSGCLPSPETPSVAGIRSRPVCTFMICVTRTTRG</sequence>
<gene>
    <name evidence="4" type="primary">xerC</name>
    <name evidence="4" type="ORF">ACFPCV_28110</name>
</gene>
<protein>
    <submittedName>
        <fullName evidence="4">Tyrosine recombinase XerC</fullName>
    </submittedName>
</protein>
<evidence type="ECO:0000259" key="3">
    <source>
        <dbReference type="PROSITE" id="PS51898"/>
    </source>
</evidence>
<dbReference type="InterPro" id="IPR010998">
    <property type="entry name" value="Integrase_recombinase_N"/>
</dbReference>
<dbReference type="Gene3D" id="1.10.150.130">
    <property type="match status" value="1"/>
</dbReference>
<dbReference type="InterPro" id="IPR011010">
    <property type="entry name" value="DNA_brk_join_enz"/>
</dbReference>
<name>A0ABV9SAD5_9PSEU</name>
<keyword evidence="5" id="KW-1185">Reference proteome</keyword>
<evidence type="ECO:0000256" key="1">
    <source>
        <dbReference type="ARBA" id="ARBA00023125"/>
    </source>
</evidence>
<organism evidence="4 5">
    <name type="scientific">Actinophytocola glycyrrhizae</name>
    <dbReference type="NCBI Taxonomy" id="2044873"/>
    <lineage>
        <taxon>Bacteria</taxon>
        <taxon>Bacillati</taxon>
        <taxon>Actinomycetota</taxon>
        <taxon>Actinomycetes</taxon>
        <taxon>Pseudonocardiales</taxon>
        <taxon>Pseudonocardiaceae</taxon>
    </lineage>
</organism>
<dbReference type="InterPro" id="IPR002104">
    <property type="entry name" value="Integrase_catalytic"/>
</dbReference>
<reference evidence="5" key="1">
    <citation type="journal article" date="2019" name="Int. J. Syst. Evol. Microbiol.">
        <title>The Global Catalogue of Microorganisms (GCM) 10K type strain sequencing project: providing services to taxonomists for standard genome sequencing and annotation.</title>
        <authorList>
            <consortium name="The Broad Institute Genomics Platform"/>
            <consortium name="The Broad Institute Genome Sequencing Center for Infectious Disease"/>
            <person name="Wu L."/>
            <person name="Ma J."/>
        </authorList>
    </citation>
    <scope>NUCLEOTIDE SEQUENCE [LARGE SCALE GENOMIC DNA]</scope>
    <source>
        <strain evidence="5">ZS-22-S1</strain>
    </source>
</reference>
<evidence type="ECO:0000256" key="2">
    <source>
        <dbReference type="ARBA" id="ARBA00023172"/>
    </source>
</evidence>
<feature type="domain" description="Tyr recombinase" evidence="3">
    <location>
        <begin position="55"/>
        <end position="211"/>
    </location>
</feature>
<accession>A0ABV9SAD5</accession>
<keyword evidence="1" id="KW-0238">DNA-binding</keyword>
<dbReference type="Gene3D" id="1.10.443.10">
    <property type="entry name" value="Intergrase catalytic core"/>
    <property type="match status" value="1"/>
</dbReference>
<evidence type="ECO:0000313" key="4">
    <source>
        <dbReference type="EMBL" id="MFC4857381.1"/>
    </source>
</evidence>
<evidence type="ECO:0000313" key="5">
    <source>
        <dbReference type="Proteomes" id="UP001595859"/>
    </source>
</evidence>
<proteinExistence type="predicted"/>
<dbReference type="Proteomes" id="UP001595859">
    <property type="component" value="Unassembled WGS sequence"/>
</dbReference>
<keyword evidence="2" id="KW-0233">DNA recombination</keyword>
<dbReference type="PROSITE" id="PS51898">
    <property type="entry name" value="TYR_RECOMBINASE"/>
    <property type="match status" value="1"/>
</dbReference>
<dbReference type="InterPro" id="IPR013762">
    <property type="entry name" value="Integrase-like_cat_sf"/>
</dbReference>
<dbReference type="SUPFAM" id="SSF56349">
    <property type="entry name" value="DNA breaking-rejoining enzymes"/>
    <property type="match status" value="1"/>
</dbReference>
<dbReference type="RefSeq" id="WP_378059382.1">
    <property type="nucleotide sequence ID" value="NZ_JBHSIS010000020.1"/>
</dbReference>